<dbReference type="InterPro" id="IPR000172">
    <property type="entry name" value="GMC_OxRdtase_N"/>
</dbReference>
<reference evidence="17 18" key="1">
    <citation type="journal article" date="2018" name="Nat. Genet.">
        <title>The Rosa genome provides new insights in the design of modern roses.</title>
        <authorList>
            <person name="Bendahmane M."/>
        </authorList>
    </citation>
    <scope>NUCLEOTIDE SEQUENCE [LARGE SCALE GENOMIC DNA]</scope>
    <source>
        <strain evidence="18">cv. Old Blush</strain>
    </source>
</reference>
<dbReference type="Gene3D" id="3.50.50.60">
    <property type="entry name" value="FAD/NAD(P)-binding domain"/>
    <property type="match status" value="2"/>
</dbReference>
<name>A0A2P6PBF8_ROSCH</name>
<evidence type="ECO:0000256" key="4">
    <source>
        <dbReference type="ARBA" id="ARBA00010790"/>
    </source>
</evidence>
<comment type="subcellular location">
    <subcellularLocation>
        <location evidence="3 12">Membrane</location>
    </subcellularLocation>
</comment>
<dbReference type="PIRSF" id="PIRSF028937">
    <property type="entry name" value="Lg_Ch_AO"/>
    <property type="match status" value="1"/>
</dbReference>
<dbReference type="EC" id="1.1.3.20" evidence="5 12"/>
<dbReference type="EMBL" id="PDCK01000045">
    <property type="protein sequence ID" value="PRQ19259.1"/>
    <property type="molecule type" value="Genomic_DNA"/>
</dbReference>
<evidence type="ECO:0000313" key="18">
    <source>
        <dbReference type="Proteomes" id="UP000238479"/>
    </source>
</evidence>
<evidence type="ECO:0000256" key="9">
    <source>
        <dbReference type="ARBA" id="ARBA00022989"/>
    </source>
</evidence>
<keyword evidence="11 12" id="KW-0472">Membrane</keyword>
<evidence type="ECO:0000259" key="16">
    <source>
        <dbReference type="Pfam" id="PF05199"/>
    </source>
</evidence>
<dbReference type="OrthoDB" id="269227at2759"/>
<feature type="binding site" evidence="14">
    <location>
        <begin position="274"/>
        <end position="289"/>
    </location>
    <ligand>
        <name>FAD</name>
        <dbReference type="ChEBI" id="CHEBI:57692"/>
    </ligand>
</feature>
<evidence type="ECO:0000256" key="5">
    <source>
        <dbReference type="ARBA" id="ARBA00013125"/>
    </source>
</evidence>
<comment type="function">
    <text evidence="2 12">Long-chain fatty alcohol oxidase involved in the omega-oxidation pathway of lipid degradation.</text>
</comment>
<feature type="active site" description="Proton acceptor" evidence="13">
    <location>
        <position position="715"/>
    </location>
</feature>
<evidence type="ECO:0000256" key="13">
    <source>
        <dbReference type="PIRSR" id="PIRSR028937-1"/>
    </source>
</evidence>
<dbReference type="AlphaFoldDB" id="A0A2P6PBF8"/>
<dbReference type="STRING" id="74649.A0A2P6PBF8"/>
<dbReference type="Pfam" id="PF05199">
    <property type="entry name" value="GMC_oxred_C"/>
    <property type="match status" value="1"/>
</dbReference>
<dbReference type="InterPro" id="IPR012400">
    <property type="entry name" value="Long_Oxdase"/>
</dbReference>
<keyword evidence="18" id="KW-1185">Reference proteome</keyword>
<organism evidence="17 18">
    <name type="scientific">Rosa chinensis</name>
    <name type="common">China rose</name>
    <dbReference type="NCBI Taxonomy" id="74649"/>
    <lineage>
        <taxon>Eukaryota</taxon>
        <taxon>Viridiplantae</taxon>
        <taxon>Streptophyta</taxon>
        <taxon>Embryophyta</taxon>
        <taxon>Tracheophyta</taxon>
        <taxon>Spermatophyta</taxon>
        <taxon>Magnoliopsida</taxon>
        <taxon>eudicotyledons</taxon>
        <taxon>Gunneridae</taxon>
        <taxon>Pentapetalae</taxon>
        <taxon>rosids</taxon>
        <taxon>fabids</taxon>
        <taxon>Rosales</taxon>
        <taxon>Rosaceae</taxon>
        <taxon>Rosoideae</taxon>
        <taxon>Rosoideae incertae sedis</taxon>
        <taxon>Rosa</taxon>
    </lineage>
</organism>
<dbReference type="SUPFAM" id="SSF51905">
    <property type="entry name" value="FAD/NAD(P)-binding domain"/>
    <property type="match status" value="1"/>
</dbReference>
<sequence length="785" mass="85961">MEQSENEKHAEDIELGGVDAKKLVGGFVYPNSLSSREMESLTALCDTILPSIDVSGDASTCTDESLITFYRTSASMAGTPDRLGGLISERLEHPMKWLMRLSLWLLSTWIGTFILCGRGSLSTQFPYFRSFAQVSQQKREQIVVSWSLSYFHLLRMFFKTIKLLTLLVFFTQVDENEENLSWKAIGYTGPDPDILNKTNLSTALTRNGYERPDTEEQEYQRTYKEEFFGPLYHGIINLSKPKDVVANSLMRFGIPVSVIYSPKTSSDPSLIFRCDAVVIGSGSGGGVVAGVLAKAGYKVIVLDKGDYHARKNLTLLEGPTMDQMYLSGGLVATDDMGVLLLAGSTVGGGSTINWSASIRTPQHVSSEWYNHHGLELFDSQLYQEAMDIVCQRMGVQSDIHEEGFSNAVLRRGCQELGYPVHNIPRNAGPDHYCGWCCLGCKDGSKKGTSETWLVDLVRSGNGAIFSGCEAIKVLHTRTKGRARNAATGVMFEFKHEGAKQVCVVESKVTIVACGALSTPILLNRSGLKNANIGKNLHLHPVAMAWGYFNNPDSPNLSEKKSYEGGIMTAMSTVTADFDRSGYGALIQTPALHPGMFSIVMPWISGKDIKHRMSKFSKTAHIFALARDKGSGTVLTNAPNSVSYQMEPVDENNLNRGLEKSLRILAAAGAEEIGTHHFKGKSLNVKKASSGEFEQFVKEESSRPLRDISSSICSAHQMGSCRMGVNAKGSVVNQMGETWEVEGLFVADSSVFPTALGVNPMVTVQCIAYCTAQSVIQVLQRRKPDV</sequence>
<gene>
    <name evidence="17" type="ORF">RchiOBHm_Chr7g0215241</name>
</gene>
<feature type="domain" description="Glucose-methanol-choline oxidoreductase N-terminal" evidence="15">
    <location>
        <begin position="321"/>
        <end position="541"/>
    </location>
</feature>
<keyword evidence="8 14" id="KW-0274">FAD</keyword>
<evidence type="ECO:0000256" key="14">
    <source>
        <dbReference type="PIRSR" id="PIRSR028937-2"/>
    </source>
</evidence>
<comment type="caution">
    <text evidence="17">The sequence shown here is derived from an EMBL/GenBank/DDBJ whole genome shotgun (WGS) entry which is preliminary data.</text>
</comment>
<comment type="catalytic activity">
    <reaction evidence="1 12">
        <text>a long-chain primary fatty alcohol + O2 = a long-chain fatty aldehyde + H2O2</text>
        <dbReference type="Rhea" id="RHEA:22756"/>
        <dbReference type="ChEBI" id="CHEBI:15379"/>
        <dbReference type="ChEBI" id="CHEBI:16240"/>
        <dbReference type="ChEBI" id="CHEBI:17176"/>
        <dbReference type="ChEBI" id="CHEBI:77396"/>
        <dbReference type="EC" id="1.1.3.20"/>
    </reaction>
</comment>
<dbReference type="GO" id="GO:0050660">
    <property type="term" value="F:flavin adenine dinucleotide binding"/>
    <property type="evidence" value="ECO:0007669"/>
    <property type="project" value="InterPro"/>
</dbReference>
<evidence type="ECO:0000313" key="17">
    <source>
        <dbReference type="EMBL" id="PRQ19259.1"/>
    </source>
</evidence>
<dbReference type="Proteomes" id="UP000238479">
    <property type="component" value="Chromosome 7"/>
</dbReference>
<evidence type="ECO:0000256" key="3">
    <source>
        <dbReference type="ARBA" id="ARBA00004370"/>
    </source>
</evidence>
<keyword evidence="10 12" id="KW-0560">Oxidoreductase</keyword>
<dbReference type="GO" id="GO:0016020">
    <property type="term" value="C:membrane"/>
    <property type="evidence" value="ECO:0007669"/>
    <property type="project" value="UniProtKB-SubCell"/>
</dbReference>
<keyword evidence="9" id="KW-1133">Transmembrane helix</keyword>
<evidence type="ECO:0000256" key="7">
    <source>
        <dbReference type="ARBA" id="ARBA00022692"/>
    </source>
</evidence>
<comment type="similarity">
    <text evidence="4 12">Belongs to the GMC oxidoreductase family.</text>
</comment>
<evidence type="ECO:0000259" key="15">
    <source>
        <dbReference type="Pfam" id="PF00732"/>
    </source>
</evidence>
<evidence type="ECO:0000256" key="12">
    <source>
        <dbReference type="PIRNR" id="PIRNR028937"/>
    </source>
</evidence>
<protein>
    <recommendedName>
        <fullName evidence="5 12">Long-chain-alcohol oxidase</fullName>
        <ecNumber evidence="5 12">1.1.3.20</ecNumber>
    </recommendedName>
</protein>
<accession>A0A2P6PBF8</accession>
<dbReference type="PANTHER" id="PTHR46056">
    <property type="entry name" value="LONG-CHAIN-ALCOHOL OXIDASE"/>
    <property type="match status" value="1"/>
</dbReference>
<dbReference type="GO" id="GO:0046577">
    <property type="term" value="F:long-chain-alcohol oxidase activity"/>
    <property type="evidence" value="ECO:0007669"/>
    <property type="project" value="UniProtKB-EC"/>
</dbReference>
<evidence type="ECO:0000256" key="1">
    <source>
        <dbReference type="ARBA" id="ARBA00000920"/>
    </source>
</evidence>
<dbReference type="Gramene" id="PRQ19259">
    <property type="protein sequence ID" value="PRQ19259"/>
    <property type="gene ID" value="RchiOBHm_Chr7g0215241"/>
</dbReference>
<dbReference type="OMA" id="CFQGCKW"/>
<evidence type="ECO:0000256" key="8">
    <source>
        <dbReference type="ARBA" id="ARBA00022827"/>
    </source>
</evidence>
<evidence type="ECO:0000256" key="6">
    <source>
        <dbReference type="ARBA" id="ARBA00022630"/>
    </source>
</evidence>
<dbReference type="InterPro" id="IPR036188">
    <property type="entry name" value="FAD/NAD-bd_sf"/>
</dbReference>
<keyword evidence="6" id="KW-0285">Flavoprotein</keyword>
<dbReference type="PANTHER" id="PTHR46056:SF4">
    <property type="entry name" value="LONG-CHAIN-ALCOHOL OXIDASE FAO4A"/>
    <property type="match status" value="1"/>
</dbReference>
<proteinExistence type="inferred from homology"/>
<evidence type="ECO:0000256" key="10">
    <source>
        <dbReference type="ARBA" id="ARBA00023002"/>
    </source>
</evidence>
<keyword evidence="7" id="KW-0812">Transmembrane</keyword>
<dbReference type="InterPro" id="IPR007867">
    <property type="entry name" value="GMC_OxRtase_C"/>
</dbReference>
<feature type="domain" description="Glucose-methanol-choline oxidoreductase C-terminal" evidence="16">
    <location>
        <begin position="641"/>
        <end position="767"/>
    </location>
</feature>
<evidence type="ECO:0000256" key="11">
    <source>
        <dbReference type="ARBA" id="ARBA00023136"/>
    </source>
</evidence>
<dbReference type="Pfam" id="PF00732">
    <property type="entry name" value="GMC_oxred_N"/>
    <property type="match status" value="1"/>
</dbReference>
<evidence type="ECO:0000256" key="2">
    <source>
        <dbReference type="ARBA" id="ARBA00003842"/>
    </source>
</evidence>